<proteinExistence type="predicted"/>
<dbReference type="InterPro" id="IPR029058">
    <property type="entry name" value="AB_hydrolase_fold"/>
</dbReference>
<comment type="caution">
    <text evidence="2">The sequence shown here is derived from an EMBL/GenBank/DDBJ whole genome shotgun (WGS) entry which is preliminary data.</text>
</comment>
<accession>A0AAD4BYQ4</accession>
<sequence>MNQLVHLLRRLVNVISTLSLTNQYFDHTPRLQLNIWSAFNSLSLDLGWLLYSRSTENVSAHEHASASNTRLALDTTSSQVQPAHPSDEHPLSHFPQGDTARQDTVRRLMNNPALFDHSRAPRYPIVLCHGLYGFDVRGPAAFPSLRLHYWSNVLSVLKHKLGAEVIVTGVPATGSIASRAECLDRVLQQRARGRGINLMAHSMGGLDCRHLITHLRPTEYMPLSLTSISTPHRGSPFMDWCAHHLGLGRQQHERTHQRGNDGEQQTRPEPALISSTNSNRASEKRDTAFRLSLATLPSSFTTLLLSLLDSPAYANLTTSYLNDVFNPSTPNDPRVKYFSVASRIDEMNIWHPLWFPKMVLDDAERKARERLKAAVRNTSHSASIPPWEQEHEWGNDGLVTVRSARWGEFLGVLDGCDHWDIRGARRMEMNVELPTGLGNMTNRVTGEGWSFGDWPRFIGAWRKQEKGASQGLELVQATDIGSSDTEETEQNTTGSRNDPVIKASTDKLSAVFDWIVEHVPTSGTTSPQKEKLPPKETTKFDLERFYVALTRKLYDEGL</sequence>
<evidence type="ECO:0000313" key="2">
    <source>
        <dbReference type="EMBL" id="KAF8442809.1"/>
    </source>
</evidence>
<gene>
    <name evidence="2" type="ORF">L210DRAFT_3476864</name>
</gene>
<keyword evidence="3" id="KW-1185">Reference proteome</keyword>
<dbReference type="PANTHER" id="PTHR11440">
    <property type="entry name" value="LECITHIN-CHOLESTEROL ACYLTRANSFERASE-RELATED"/>
    <property type="match status" value="1"/>
</dbReference>
<feature type="compositionally biased region" description="Polar residues" evidence="1">
    <location>
        <begin position="267"/>
        <end position="280"/>
    </location>
</feature>
<feature type="compositionally biased region" description="Polar residues" evidence="1">
    <location>
        <begin position="65"/>
        <end position="81"/>
    </location>
</feature>
<evidence type="ECO:0000256" key="1">
    <source>
        <dbReference type="SAM" id="MobiDB-lite"/>
    </source>
</evidence>
<feature type="region of interest" description="Disordered" evidence="1">
    <location>
        <begin position="475"/>
        <end position="500"/>
    </location>
</feature>
<protein>
    <submittedName>
        <fullName evidence="2">Alpha/Beta hydrolase protein</fullName>
    </submittedName>
</protein>
<dbReference type="EMBL" id="WHUW01000008">
    <property type="protein sequence ID" value="KAF8442809.1"/>
    <property type="molecule type" value="Genomic_DNA"/>
</dbReference>
<dbReference type="AlphaFoldDB" id="A0AAD4BYQ4"/>
<evidence type="ECO:0000313" key="3">
    <source>
        <dbReference type="Proteomes" id="UP001194468"/>
    </source>
</evidence>
<feature type="non-terminal residue" evidence="2">
    <location>
        <position position="558"/>
    </location>
</feature>
<feature type="compositionally biased region" description="Basic and acidic residues" evidence="1">
    <location>
        <begin position="250"/>
        <end position="266"/>
    </location>
</feature>
<feature type="region of interest" description="Disordered" evidence="1">
    <location>
        <begin position="249"/>
        <end position="284"/>
    </location>
</feature>
<reference evidence="2" key="2">
    <citation type="journal article" date="2020" name="Nat. Commun.">
        <title>Large-scale genome sequencing of mycorrhizal fungi provides insights into the early evolution of symbiotic traits.</title>
        <authorList>
            <person name="Miyauchi S."/>
            <person name="Kiss E."/>
            <person name="Kuo A."/>
            <person name="Drula E."/>
            <person name="Kohler A."/>
            <person name="Sanchez-Garcia M."/>
            <person name="Morin E."/>
            <person name="Andreopoulos B."/>
            <person name="Barry K.W."/>
            <person name="Bonito G."/>
            <person name="Buee M."/>
            <person name="Carver A."/>
            <person name="Chen C."/>
            <person name="Cichocki N."/>
            <person name="Clum A."/>
            <person name="Culley D."/>
            <person name="Crous P.W."/>
            <person name="Fauchery L."/>
            <person name="Girlanda M."/>
            <person name="Hayes R.D."/>
            <person name="Keri Z."/>
            <person name="LaButti K."/>
            <person name="Lipzen A."/>
            <person name="Lombard V."/>
            <person name="Magnuson J."/>
            <person name="Maillard F."/>
            <person name="Murat C."/>
            <person name="Nolan M."/>
            <person name="Ohm R.A."/>
            <person name="Pangilinan J."/>
            <person name="Pereira M.F."/>
            <person name="Perotto S."/>
            <person name="Peter M."/>
            <person name="Pfister S."/>
            <person name="Riley R."/>
            <person name="Sitrit Y."/>
            <person name="Stielow J.B."/>
            <person name="Szollosi G."/>
            <person name="Zifcakova L."/>
            <person name="Stursova M."/>
            <person name="Spatafora J.W."/>
            <person name="Tedersoo L."/>
            <person name="Vaario L.M."/>
            <person name="Yamada A."/>
            <person name="Yan M."/>
            <person name="Wang P."/>
            <person name="Xu J."/>
            <person name="Bruns T."/>
            <person name="Baldrian P."/>
            <person name="Vilgalys R."/>
            <person name="Dunand C."/>
            <person name="Henrissat B."/>
            <person name="Grigoriev I.V."/>
            <person name="Hibbett D."/>
            <person name="Nagy L.G."/>
            <person name="Martin F.M."/>
        </authorList>
    </citation>
    <scope>NUCLEOTIDE SEQUENCE</scope>
    <source>
        <strain evidence="2">BED1</strain>
    </source>
</reference>
<reference evidence="2" key="1">
    <citation type="submission" date="2019-10" db="EMBL/GenBank/DDBJ databases">
        <authorList>
            <consortium name="DOE Joint Genome Institute"/>
            <person name="Kuo A."/>
            <person name="Miyauchi S."/>
            <person name="Kiss E."/>
            <person name="Drula E."/>
            <person name="Kohler A."/>
            <person name="Sanchez-Garcia M."/>
            <person name="Andreopoulos B."/>
            <person name="Barry K.W."/>
            <person name="Bonito G."/>
            <person name="Buee M."/>
            <person name="Carver A."/>
            <person name="Chen C."/>
            <person name="Cichocki N."/>
            <person name="Clum A."/>
            <person name="Culley D."/>
            <person name="Crous P.W."/>
            <person name="Fauchery L."/>
            <person name="Girlanda M."/>
            <person name="Hayes R."/>
            <person name="Keri Z."/>
            <person name="LaButti K."/>
            <person name="Lipzen A."/>
            <person name="Lombard V."/>
            <person name="Magnuson J."/>
            <person name="Maillard F."/>
            <person name="Morin E."/>
            <person name="Murat C."/>
            <person name="Nolan M."/>
            <person name="Ohm R."/>
            <person name="Pangilinan J."/>
            <person name="Pereira M."/>
            <person name="Perotto S."/>
            <person name="Peter M."/>
            <person name="Riley R."/>
            <person name="Sitrit Y."/>
            <person name="Stielow B."/>
            <person name="Szollosi G."/>
            <person name="Zifcakova L."/>
            <person name="Stursova M."/>
            <person name="Spatafora J.W."/>
            <person name="Tedersoo L."/>
            <person name="Vaario L.-M."/>
            <person name="Yamada A."/>
            <person name="Yan M."/>
            <person name="Wang P."/>
            <person name="Xu J."/>
            <person name="Bruns T."/>
            <person name="Baldrian P."/>
            <person name="Vilgalys R."/>
            <person name="Henrissat B."/>
            <person name="Grigoriev I.V."/>
            <person name="Hibbett D."/>
            <person name="Nagy L.G."/>
            <person name="Martin F.M."/>
        </authorList>
    </citation>
    <scope>NUCLEOTIDE SEQUENCE</scope>
    <source>
        <strain evidence="2">BED1</strain>
    </source>
</reference>
<dbReference type="SUPFAM" id="SSF53474">
    <property type="entry name" value="alpha/beta-Hydrolases"/>
    <property type="match status" value="1"/>
</dbReference>
<dbReference type="GO" id="GO:0016787">
    <property type="term" value="F:hydrolase activity"/>
    <property type="evidence" value="ECO:0007669"/>
    <property type="project" value="UniProtKB-KW"/>
</dbReference>
<feature type="region of interest" description="Disordered" evidence="1">
    <location>
        <begin position="62"/>
        <end position="98"/>
    </location>
</feature>
<keyword evidence="2" id="KW-0378">Hydrolase</keyword>
<dbReference type="Proteomes" id="UP001194468">
    <property type="component" value="Unassembled WGS sequence"/>
</dbReference>
<name>A0AAD4BYQ4_BOLED</name>
<organism evidence="2 3">
    <name type="scientific">Boletus edulis BED1</name>
    <dbReference type="NCBI Taxonomy" id="1328754"/>
    <lineage>
        <taxon>Eukaryota</taxon>
        <taxon>Fungi</taxon>
        <taxon>Dikarya</taxon>
        <taxon>Basidiomycota</taxon>
        <taxon>Agaricomycotina</taxon>
        <taxon>Agaricomycetes</taxon>
        <taxon>Agaricomycetidae</taxon>
        <taxon>Boletales</taxon>
        <taxon>Boletineae</taxon>
        <taxon>Boletaceae</taxon>
        <taxon>Boletoideae</taxon>
        <taxon>Boletus</taxon>
    </lineage>
</organism>
<dbReference type="Gene3D" id="3.40.50.1820">
    <property type="entry name" value="alpha/beta hydrolase"/>
    <property type="match status" value="1"/>
</dbReference>